<protein>
    <recommendedName>
        <fullName evidence="11">Photosystem I reaction center subunit N</fullName>
    </recommendedName>
</protein>
<dbReference type="AlphaFoldDB" id="A0A7J7LS24"/>
<keyword evidence="8" id="KW-0472">Membrane</keyword>
<dbReference type="Pfam" id="PF05479">
    <property type="entry name" value="PsaN"/>
    <property type="match status" value="1"/>
</dbReference>
<organism evidence="9 10">
    <name type="scientific">Kingdonia uniflora</name>
    <dbReference type="NCBI Taxonomy" id="39325"/>
    <lineage>
        <taxon>Eukaryota</taxon>
        <taxon>Viridiplantae</taxon>
        <taxon>Streptophyta</taxon>
        <taxon>Embryophyta</taxon>
        <taxon>Tracheophyta</taxon>
        <taxon>Spermatophyta</taxon>
        <taxon>Magnoliopsida</taxon>
        <taxon>Ranunculales</taxon>
        <taxon>Circaeasteraceae</taxon>
        <taxon>Kingdonia</taxon>
    </lineage>
</organism>
<evidence type="ECO:0000256" key="1">
    <source>
        <dbReference type="ARBA" id="ARBA00004622"/>
    </source>
</evidence>
<dbReference type="OrthoDB" id="544623at2759"/>
<name>A0A7J7LS24_9MAGN</name>
<evidence type="ECO:0000256" key="7">
    <source>
        <dbReference type="ARBA" id="ARBA00023078"/>
    </source>
</evidence>
<evidence type="ECO:0000256" key="6">
    <source>
        <dbReference type="ARBA" id="ARBA00022836"/>
    </source>
</evidence>
<evidence type="ECO:0000313" key="10">
    <source>
        <dbReference type="Proteomes" id="UP000541444"/>
    </source>
</evidence>
<evidence type="ECO:0000256" key="4">
    <source>
        <dbReference type="ARBA" id="ARBA00022531"/>
    </source>
</evidence>
<comment type="similarity">
    <text evidence="2">Belongs to the psaN family.</text>
</comment>
<evidence type="ECO:0000256" key="2">
    <source>
        <dbReference type="ARBA" id="ARBA00010661"/>
    </source>
</evidence>
<keyword evidence="7" id="KW-0793">Thylakoid</keyword>
<gene>
    <name evidence="9" type="ORF">GIB67_032579</name>
</gene>
<dbReference type="GO" id="GO:0009535">
    <property type="term" value="C:chloroplast thylakoid membrane"/>
    <property type="evidence" value="ECO:0007669"/>
    <property type="project" value="UniProtKB-SubCell"/>
</dbReference>
<keyword evidence="3" id="KW-0150">Chloroplast</keyword>
<sequence>MTISNNLPPLSSVVAIYKGQQKQKPTRTTSVVLKPRELGRRAILAPFMLAISATSMPQVDDSRTTLLQKYLKQSEANKAKNDKDRLDSYYKRNYKDYFGFVEGSLSGKEDQLSEAEKGILDWLKANKD</sequence>
<reference evidence="9 10" key="1">
    <citation type="journal article" date="2020" name="IScience">
        <title>Genome Sequencing of the Endangered Kingdonia uniflora (Circaeasteraceae, Ranunculales) Reveals Potential Mechanisms of Evolutionary Specialization.</title>
        <authorList>
            <person name="Sun Y."/>
            <person name="Deng T."/>
            <person name="Zhang A."/>
            <person name="Moore M.J."/>
            <person name="Landis J.B."/>
            <person name="Lin N."/>
            <person name="Zhang H."/>
            <person name="Zhang X."/>
            <person name="Huang J."/>
            <person name="Zhang X."/>
            <person name="Sun H."/>
            <person name="Wang H."/>
        </authorList>
    </citation>
    <scope>NUCLEOTIDE SEQUENCE [LARGE SCALE GENOMIC DNA]</scope>
    <source>
        <strain evidence="9">TB1705</strain>
        <tissue evidence="9">Leaf</tissue>
    </source>
</reference>
<dbReference type="Proteomes" id="UP000541444">
    <property type="component" value="Unassembled WGS sequence"/>
</dbReference>
<comment type="subcellular location">
    <subcellularLocation>
        <location evidence="1">Plastid</location>
        <location evidence="1">Chloroplast thylakoid membrane</location>
        <topology evidence="1">Peripheral membrane protein</topology>
        <orientation evidence="1">Lumenal side</orientation>
    </subcellularLocation>
</comment>
<dbReference type="EMBL" id="JACGCM010002063">
    <property type="protein sequence ID" value="KAF6145456.1"/>
    <property type="molecule type" value="Genomic_DNA"/>
</dbReference>
<evidence type="ECO:0000313" key="9">
    <source>
        <dbReference type="EMBL" id="KAF6145456.1"/>
    </source>
</evidence>
<proteinExistence type="inferred from homology"/>
<dbReference type="GO" id="GO:0009522">
    <property type="term" value="C:photosystem I"/>
    <property type="evidence" value="ECO:0007669"/>
    <property type="project" value="UniProtKB-KW"/>
</dbReference>
<comment type="caution">
    <text evidence="9">The sequence shown here is derived from an EMBL/GenBank/DDBJ whole genome shotgun (WGS) entry which is preliminary data.</text>
</comment>
<dbReference type="InterPro" id="IPR008796">
    <property type="entry name" value="PSAN"/>
</dbReference>
<accession>A0A7J7LS24</accession>
<evidence type="ECO:0000256" key="8">
    <source>
        <dbReference type="ARBA" id="ARBA00023136"/>
    </source>
</evidence>
<keyword evidence="6" id="KW-0603">Photosystem I</keyword>
<evidence type="ECO:0000256" key="3">
    <source>
        <dbReference type="ARBA" id="ARBA00022528"/>
    </source>
</evidence>
<dbReference type="PANTHER" id="PTHR36327">
    <property type="entry name" value="UNNAMED PRODUCT"/>
    <property type="match status" value="1"/>
</dbReference>
<dbReference type="GO" id="GO:0015979">
    <property type="term" value="P:photosynthesis"/>
    <property type="evidence" value="ECO:0007669"/>
    <property type="project" value="UniProtKB-KW"/>
</dbReference>
<dbReference type="PANTHER" id="PTHR36327:SF1">
    <property type="entry name" value="OS03G0731100 PROTEIN"/>
    <property type="match status" value="1"/>
</dbReference>
<evidence type="ECO:0000256" key="5">
    <source>
        <dbReference type="ARBA" id="ARBA00022640"/>
    </source>
</evidence>
<evidence type="ECO:0008006" key="11">
    <source>
        <dbReference type="Google" id="ProtNLM"/>
    </source>
</evidence>
<keyword evidence="5" id="KW-0934">Plastid</keyword>
<keyword evidence="10" id="KW-1185">Reference proteome</keyword>
<keyword evidence="4" id="KW-0602">Photosynthesis</keyword>